<evidence type="ECO:0000313" key="9">
    <source>
        <dbReference type="Proteomes" id="UP000520814"/>
    </source>
</evidence>
<dbReference type="Gene3D" id="3.40.50.170">
    <property type="entry name" value="Formyl transferase, N-terminal domain"/>
    <property type="match status" value="1"/>
</dbReference>
<dbReference type="EC" id="2.1.2.2" evidence="6"/>
<comment type="function">
    <text evidence="6">Catalyzes the transfer of a formyl group from 10-formyltetrahydrofolate to 5-phospho-ribosyl-glycinamide (GAR), producing 5-phospho-ribosyl-N-formylglycinamide (FGAR) and tetrahydrofolate.</text>
</comment>
<feature type="domain" description="Formyl transferase N-terminal" evidence="7">
    <location>
        <begin position="1"/>
        <end position="183"/>
    </location>
</feature>
<keyword evidence="3 6" id="KW-0658">Purine biosynthesis</keyword>
<organism evidence="8 9">
    <name type="scientific">Armatimonas rosea</name>
    <dbReference type="NCBI Taxonomy" id="685828"/>
    <lineage>
        <taxon>Bacteria</taxon>
        <taxon>Bacillati</taxon>
        <taxon>Armatimonadota</taxon>
        <taxon>Armatimonadia</taxon>
        <taxon>Armatimonadales</taxon>
        <taxon>Armatimonadaceae</taxon>
        <taxon>Armatimonas</taxon>
    </lineage>
</organism>
<sequence>MKLAVFVGTKGRGSNLMAVHAATQDGRLAATIRLVVGTKDDAPALVRAQEAGIPVAVVPTGDAYESRLLAALEAAEIDTIALAGYLRKLPEAVVERFRARIVNVHPALLPSFGGKGMYGHHVHEAVVAYGCKVSGCTVHFVDAEYDTGPILLQRTVAVLDDDTPESLAARILPEEHAAYVEALQLIATDRVRLEGRRVRIAQTV</sequence>
<name>A0A7W9W8W5_ARMRO</name>
<evidence type="ECO:0000256" key="2">
    <source>
        <dbReference type="ARBA" id="ARBA00022679"/>
    </source>
</evidence>
<dbReference type="PANTHER" id="PTHR43369:SF2">
    <property type="entry name" value="PHOSPHORIBOSYLGLYCINAMIDE FORMYLTRANSFERASE"/>
    <property type="match status" value="1"/>
</dbReference>
<comment type="similarity">
    <text evidence="4 6">Belongs to the GART family.</text>
</comment>
<dbReference type="EMBL" id="JACHGW010000011">
    <property type="protein sequence ID" value="MBB6053989.1"/>
    <property type="molecule type" value="Genomic_DNA"/>
</dbReference>
<dbReference type="Pfam" id="PF00551">
    <property type="entry name" value="Formyl_trans_N"/>
    <property type="match status" value="1"/>
</dbReference>
<reference evidence="8 9" key="1">
    <citation type="submission" date="2020-08" db="EMBL/GenBank/DDBJ databases">
        <title>Genomic Encyclopedia of Type Strains, Phase IV (KMG-IV): sequencing the most valuable type-strain genomes for metagenomic binning, comparative biology and taxonomic classification.</title>
        <authorList>
            <person name="Goeker M."/>
        </authorList>
    </citation>
    <scope>NUCLEOTIDE SEQUENCE [LARGE SCALE GENOMIC DNA]</scope>
    <source>
        <strain evidence="8 9">DSM 23562</strain>
    </source>
</reference>
<dbReference type="PANTHER" id="PTHR43369">
    <property type="entry name" value="PHOSPHORIBOSYLGLYCINAMIDE FORMYLTRANSFERASE"/>
    <property type="match status" value="1"/>
</dbReference>
<feature type="site" description="Raises pKa of active site His" evidence="6">
    <location>
        <position position="146"/>
    </location>
</feature>
<dbReference type="GO" id="GO:0004644">
    <property type="term" value="F:phosphoribosylglycinamide formyltransferase activity"/>
    <property type="evidence" value="ECO:0007669"/>
    <property type="project" value="UniProtKB-UniRule"/>
</dbReference>
<dbReference type="NCBIfam" id="TIGR00639">
    <property type="entry name" value="PurN"/>
    <property type="match status" value="1"/>
</dbReference>
<keyword evidence="2 6" id="KW-0808">Transferase</keyword>
<dbReference type="InterPro" id="IPR004607">
    <property type="entry name" value="GART"/>
</dbReference>
<dbReference type="InterPro" id="IPR036477">
    <property type="entry name" value="Formyl_transf_N_sf"/>
</dbReference>
<evidence type="ECO:0000256" key="3">
    <source>
        <dbReference type="ARBA" id="ARBA00022755"/>
    </source>
</evidence>
<comment type="pathway">
    <text evidence="1 6">Purine metabolism; IMP biosynthesis via de novo pathway; N(2)-formyl-N(1)-(5-phospho-D-ribosyl)glycinamide from N(1)-(5-phospho-D-ribosyl)glycinamide (10-formyl THF route): step 1/1.</text>
</comment>
<keyword evidence="9" id="KW-1185">Reference proteome</keyword>
<dbReference type="CDD" id="cd08645">
    <property type="entry name" value="FMT_core_GART"/>
    <property type="match status" value="1"/>
</dbReference>
<dbReference type="RefSeq" id="WP_184204074.1">
    <property type="nucleotide sequence ID" value="NZ_JACHGW010000011.1"/>
</dbReference>
<feature type="active site" description="Proton donor" evidence="6">
    <location>
        <position position="105"/>
    </location>
</feature>
<dbReference type="Proteomes" id="UP000520814">
    <property type="component" value="Unassembled WGS sequence"/>
</dbReference>
<evidence type="ECO:0000256" key="5">
    <source>
        <dbReference type="ARBA" id="ARBA00047664"/>
    </source>
</evidence>
<dbReference type="InterPro" id="IPR002376">
    <property type="entry name" value="Formyl_transf_N"/>
</dbReference>
<dbReference type="AlphaFoldDB" id="A0A7W9W8W5"/>
<dbReference type="GO" id="GO:0006189">
    <property type="term" value="P:'de novo' IMP biosynthetic process"/>
    <property type="evidence" value="ECO:0007669"/>
    <property type="project" value="UniProtKB-UniRule"/>
</dbReference>
<evidence type="ECO:0000259" key="7">
    <source>
        <dbReference type="Pfam" id="PF00551"/>
    </source>
</evidence>
<comment type="caution">
    <text evidence="6">Lacks conserved residue(s) required for the propagation of feature annotation.</text>
</comment>
<evidence type="ECO:0000313" key="8">
    <source>
        <dbReference type="EMBL" id="MBB6053989.1"/>
    </source>
</evidence>
<dbReference type="InterPro" id="IPR001555">
    <property type="entry name" value="GART_AS"/>
</dbReference>
<feature type="binding site" evidence="6">
    <location>
        <begin position="13"/>
        <end position="15"/>
    </location>
    <ligand>
        <name>N(1)-(5-phospho-beta-D-ribosyl)glycinamide</name>
        <dbReference type="ChEBI" id="CHEBI:143788"/>
    </ligand>
</feature>
<accession>A0A7W9W8W5</accession>
<comment type="caution">
    <text evidence="8">The sequence shown here is derived from an EMBL/GenBank/DDBJ whole genome shotgun (WGS) entry which is preliminary data.</text>
</comment>
<dbReference type="HAMAP" id="MF_01930">
    <property type="entry name" value="PurN"/>
    <property type="match status" value="1"/>
</dbReference>
<comment type="catalytic activity">
    <reaction evidence="5 6">
        <text>N(1)-(5-phospho-beta-D-ribosyl)glycinamide + (6R)-10-formyltetrahydrofolate = N(2)-formyl-N(1)-(5-phospho-beta-D-ribosyl)glycinamide + (6S)-5,6,7,8-tetrahydrofolate + H(+)</text>
        <dbReference type="Rhea" id="RHEA:15053"/>
        <dbReference type="ChEBI" id="CHEBI:15378"/>
        <dbReference type="ChEBI" id="CHEBI:57453"/>
        <dbReference type="ChEBI" id="CHEBI:143788"/>
        <dbReference type="ChEBI" id="CHEBI:147286"/>
        <dbReference type="ChEBI" id="CHEBI:195366"/>
        <dbReference type="EC" id="2.1.2.2"/>
    </reaction>
</comment>
<evidence type="ECO:0000256" key="4">
    <source>
        <dbReference type="ARBA" id="ARBA00038440"/>
    </source>
</evidence>
<gene>
    <name evidence="6" type="primary">purN</name>
    <name evidence="8" type="ORF">HNQ39_005836</name>
</gene>
<dbReference type="UniPathway" id="UPA00074">
    <property type="reaction ID" value="UER00126"/>
</dbReference>
<protein>
    <recommendedName>
        <fullName evidence="6">Phosphoribosylglycinamide formyltransferase</fullName>
        <ecNumber evidence="6">2.1.2.2</ecNumber>
    </recommendedName>
    <alternativeName>
        <fullName evidence="6">5'-phosphoribosylglycinamide transformylase</fullName>
    </alternativeName>
    <alternativeName>
        <fullName evidence="6">GAR transformylase</fullName>
        <shortName evidence="6">GART</shortName>
    </alternativeName>
</protein>
<proteinExistence type="inferred from homology"/>
<dbReference type="PROSITE" id="PS00373">
    <property type="entry name" value="GART"/>
    <property type="match status" value="1"/>
</dbReference>
<feature type="binding site" evidence="6">
    <location>
        <position position="103"/>
    </location>
    <ligand>
        <name>(6R)-10-formyltetrahydrofolate</name>
        <dbReference type="ChEBI" id="CHEBI:195366"/>
    </ligand>
</feature>
<evidence type="ECO:0000256" key="6">
    <source>
        <dbReference type="HAMAP-Rule" id="MF_01930"/>
    </source>
</evidence>
<evidence type="ECO:0000256" key="1">
    <source>
        <dbReference type="ARBA" id="ARBA00005054"/>
    </source>
</evidence>
<dbReference type="SUPFAM" id="SSF53328">
    <property type="entry name" value="Formyltransferase"/>
    <property type="match status" value="1"/>
</dbReference>
<dbReference type="GO" id="GO:0005737">
    <property type="term" value="C:cytoplasm"/>
    <property type="evidence" value="ECO:0007669"/>
    <property type="project" value="TreeGrafter"/>
</dbReference>